<keyword evidence="2" id="KW-1185">Reference proteome</keyword>
<reference evidence="1" key="2">
    <citation type="journal article" date="2022" name="New Phytol.">
        <title>Evolutionary transition to the ectomycorrhizal habit in the genomes of a hyperdiverse lineage of mushroom-forming fungi.</title>
        <authorList>
            <person name="Looney B."/>
            <person name="Miyauchi S."/>
            <person name="Morin E."/>
            <person name="Drula E."/>
            <person name="Courty P.E."/>
            <person name="Kohler A."/>
            <person name="Kuo A."/>
            <person name="LaButti K."/>
            <person name="Pangilinan J."/>
            <person name="Lipzen A."/>
            <person name="Riley R."/>
            <person name="Andreopoulos W."/>
            <person name="He G."/>
            <person name="Johnson J."/>
            <person name="Nolan M."/>
            <person name="Tritt A."/>
            <person name="Barry K.W."/>
            <person name="Grigoriev I.V."/>
            <person name="Nagy L.G."/>
            <person name="Hibbett D."/>
            <person name="Henrissat B."/>
            <person name="Matheny P.B."/>
            <person name="Labbe J."/>
            <person name="Martin F.M."/>
        </authorList>
    </citation>
    <scope>NUCLEOTIDE SEQUENCE</scope>
    <source>
        <strain evidence="1">EC-137</strain>
    </source>
</reference>
<name>A0ACB8Q8J0_9AGAM</name>
<accession>A0ACB8Q8J0</accession>
<keyword evidence="1" id="KW-0418">Kinase</keyword>
<dbReference type="Proteomes" id="UP000814128">
    <property type="component" value="Unassembled WGS sequence"/>
</dbReference>
<keyword evidence="1" id="KW-0808">Transferase</keyword>
<evidence type="ECO:0000313" key="1">
    <source>
        <dbReference type="EMBL" id="KAI0027835.1"/>
    </source>
</evidence>
<sequence length="369" mass="41760">MPFRWLKPSLGPKRTCLHGIHLSPKSSSKVAMFDLDGTIIESQFGKGKRNGSSSGWKWWKSVVPKRLKELQEQGYSIAIISNQKVKGRVLEDFKNKIPSIAKAIPDIPFHIFAATSADGFRKPMVGIWRELERIFAEDGITVDRKISFFVGDAAGRAEDFASTDRKFAENIGVEFHTPEFQKSCVGPRVTFPDLPLVSPTTPELILFVGMPCLGKTTFYHSHFAPAGYSHINQDVLKSRPKCLKAAEGTLAQGKSCVVDNTNRDVATRKYYIELAKKHEVPVRCFVFDGSLELAWHNNLYRAYNMSPAHAEKEGVREILPYMAFSGFRDSYEAPTEGEGFSEIRTVKWVFEGNDEERRRWEMWLQVSGK</sequence>
<gene>
    <name evidence="1" type="ORF">K488DRAFT_80956</name>
</gene>
<dbReference type="EMBL" id="MU273832">
    <property type="protein sequence ID" value="KAI0027835.1"/>
    <property type="molecule type" value="Genomic_DNA"/>
</dbReference>
<proteinExistence type="predicted"/>
<evidence type="ECO:0000313" key="2">
    <source>
        <dbReference type="Proteomes" id="UP000814128"/>
    </source>
</evidence>
<comment type="caution">
    <text evidence="1">The sequence shown here is derived from an EMBL/GenBank/DDBJ whole genome shotgun (WGS) entry which is preliminary data.</text>
</comment>
<protein>
    <submittedName>
        <fullName evidence="1">Polynucleotide kinase 3 phosphatase-domain-containing protein</fullName>
    </submittedName>
</protein>
<organism evidence="1 2">
    <name type="scientific">Vararia minispora EC-137</name>
    <dbReference type="NCBI Taxonomy" id="1314806"/>
    <lineage>
        <taxon>Eukaryota</taxon>
        <taxon>Fungi</taxon>
        <taxon>Dikarya</taxon>
        <taxon>Basidiomycota</taxon>
        <taxon>Agaricomycotina</taxon>
        <taxon>Agaricomycetes</taxon>
        <taxon>Russulales</taxon>
        <taxon>Lachnocladiaceae</taxon>
        <taxon>Vararia</taxon>
    </lineage>
</organism>
<reference evidence="1" key="1">
    <citation type="submission" date="2021-02" db="EMBL/GenBank/DDBJ databases">
        <authorList>
            <consortium name="DOE Joint Genome Institute"/>
            <person name="Ahrendt S."/>
            <person name="Looney B.P."/>
            <person name="Miyauchi S."/>
            <person name="Morin E."/>
            <person name="Drula E."/>
            <person name="Courty P.E."/>
            <person name="Chicoki N."/>
            <person name="Fauchery L."/>
            <person name="Kohler A."/>
            <person name="Kuo A."/>
            <person name="Labutti K."/>
            <person name="Pangilinan J."/>
            <person name="Lipzen A."/>
            <person name="Riley R."/>
            <person name="Andreopoulos W."/>
            <person name="He G."/>
            <person name="Johnson J."/>
            <person name="Barry K.W."/>
            <person name="Grigoriev I.V."/>
            <person name="Nagy L."/>
            <person name="Hibbett D."/>
            <person name="Henrissat B."/>
            <person name="Matheny P.B."/>
            <person name="Labbe J."/>
            <person name="Martin F."/>
        </authorList>
    </citation>
    <scope>NUCLEOTIDE SEQUENCE</scope>
    <source>
        <strain evidence="1">EC-137</strain>
    </source>
</reference>